<evidence type="ECO:0000256" key="2">
    <source>
        <dbReference type="ARBA" id="ARBA00005417"/>
    </source>
</evidence>
<gene>
    <name evidence="8" type="ORF">WM2015_127</name>
</gene>
<proteinExistence type="inferred from homology"/>
<comment type="similarity">
    <text evidence="2">Belongs to the ABC transporter superfamily.</text>
</comment>
<keyword evidence="3" id="KW-0813">Transport</keyword>
<evidence type="ECO:0000313" key="8">
    <source>
        <dbReference type="EMBL" id="AKS40518.1"/>
    </source>
</evidence>
<evidence type="ECO:0000313" key="9">
    <source>
        <dbReference type="Proteomes" id="UP000066624"/>
    </source>
</evidence>
<dbReference type="InterPro" id="IPR027417">
    <property type="entry name" value="P-loop_NTPase"/>
</dbReference>
<keyword evidence="6 8" id="KW-0067">ATP-binding</keyword>
<keyword evidence="4" id="KW-1003">Cell membrane</keyword>
<dbReference type="Proteomes" id="UP000066624">
    <property type="component" value="Chromosome"/>
</dbReference>
<keyword evidence="7" id="KW-0472">Membrane</keyword>
<dbReference type="GO" id="GO:0055085">
    <property type="term" value="P:transmembrane transport"/>
    <property type="evidence" value="ECO:0007669"/>
    <property type="project" value="UniProtKB-ARBA"/>
</dbReference>
<evidence type="ECO:0000256" key="5">
    <source>
        <dbReference type="ARBA" id="ARBA00022741"/>
    </source>
</evidence>
<dbReference type="AlphaFoldDB" id="A0A0K0XS51"/>
<dbReference type="InterPro" id="IPR013563">
    <property type="entry name" value="Oligopep_ABC_C"/>
</dbReference>
<reference evidence="8 9" key="1">
    <citation type="submission" date="2015-07" db="EMBL/GenBank/DDBJ databases">
        <authorList>
            <person name="Noorani M."/>
        </authorList>
    </citation>
    <scope>NUCLEOTIDE SEQUENCE [LARGE SCALE GENOMIC DNA]</scope>
    <source>
        <strain evidence="8 9">KCTC 42284</strain>
    </source>
</reference>
<dbReference type="OrthoDB" id="9784450at2"/>
<dbReference type="NCBIfam" id="TIGR01727">
    <property type="entry name" value="oligo_HPY"/>
    <property type="match status" value="1"/>
</dbReference>
<dbReference type="KEGG" id="wma:WM2015_127"/>
<dbReference type="PANTHER" id="PTHR43297:SF7">
    <property type="entry name" value="D,D-DIPEPTIDE TRANSPORT ATP-BINDING PROTEIN DDPD-RELATED"/>
    <property type="match status" value="1"/>
</dbReference>
<comment type="subcellular location">
    <subcellularLocation>
        <location evidence="1">Cell inner membrane</location>
        <topology evidence="1">Peripheral membrane protein</topology>
    </subcellularLocation>
</comment>
<dbReference type="CDD" id="cd03257">
    <property type="entry name" value="ABC_NikE_OppD_transporters"/>
    <property type="match status" value="1"/>
</dbReference>
<dbReference type="SMART" id="SM00382">
    <property type="entry name" value="AAA"/>
    <property type="match status" value="1"/>
</dbReference>
<dbReference type="Gene3D" id="3.40.50.300">
    <property type="entry name" value="P-loop containing nucleotide triphosphate hydrolases"/>
    <property type="match status" value="1"/>
</dbReference>
<dbReference type="STRING" id="1579979.WM2015_127"/>
<dbReference type="InterPro" id="IPR003439">
    <property type="entry name" value="ABC_transporter-like_ATP-bd"/>
</dbReference>
<accession>A0A0K0XS51</accession>
<dbReference type="InterPro" id="IPR003593">
    <property type="entry name" value="AAA+_ATPase"/>
</dbReference>
<dbReference type="EMBL" id="CP012154">
    <property type="protein sequence ID" value="AKS40518.1"/>
    <property type="molecule type" value="Genomic_DNA"/>
</dbReference>
<name>A0A0K0XS51_9GAMM</name>
<dbReference type="SUPFAM" id="SSF52540">
    <property type="entry name" value="P-loop containing nucleoside triphosphate hydrolases"/>
    <property type="match status" value="1"/>
</dbReference>
<dbReference type="PROSITE" id="PS00211">
    <property type="entry name" value="ABC_TRANSPORTER_1"/>
    <property type="match status" value="1"/>
</dbReference>
<protein>
    <submittedName>
        <fullName evidence="8">Oligopeptide transport ATP-binding protein oppD</fullName>
    </submittedName>
</protein>
<dbReference type="PANTHER" id="PTHR43297">
    <property type="entry name" value="OLIGOPEPTIDE TRANSPORT ATP-BINDING PROTEIN APPD"/>
    <property type="match status" value="1"/>
</dbReference>
<dbReference type="Pfam" id="PF00005">
    <property type="entry name" value="ABC_tran"/>
    <property type="match status" value="1"/>
</dbReference>
<evidence type="ECO:0000256" key="4">
    <source>
        <dbReference type="ARBA" id="ARBA00022475"/>
    </source>
</evidence>
<sequence length="327" mass="35680">MALLEVRDLTVSFDTPDGVVHAVNGISFDLDPGETLGLVGESGSGKTQTALALIGLLAENGKVSGSVRFRGQELLGMSTSELSRVRGSKISMIFQDPISSLNPYMTIGDQLVEVLTHHRNLRRREARARAEEMLHQVHLNDPGQRMRQYPHELSGGMCQRVMIAMGLLCQPDLLIADEPTTALDVTVQSQINTLMGELSEQSSTAILLITHDLGVVAGLCHRVLVMYAGQEMEMAGVDDLFADPRHPYTEGLLNSVPRLDRARSGILNAIPGNPPNLLDVPAGCPFSSRCRYAFDRCRERPGFEALGEGRFKRCHLDALPAAREEVG</sequence>
<dbReference type="PROSITE" id="PS50893">
    <property type="entry name" value="ABC_TRANSPORTER_2"/>
    <property type="match status" value="1"/>
</dbReference>
<dbReference type="GO" id="GO:0016887">
    <property type="term" value="F:ATP hydrolysis activity"/>
    <property type="evidence" value="ECO:0007669"/>
    <property type="project" value="InterPro"/>
</dbReference>
<keyword evidence="9" id="KW-1185">Reference proteome</keyword>
<evidence type="ECO:0000256" key="7">
    <source>
        <dbReference type="ARBA" id="ARBA00023136"/>
    </source>
</evidence>
<dbReference type="InterPro" id="IPR050388">
    <property type="entry name" value="ABC_Ni/Peptide_Import"/>
</dbReference>
<evidence type="ECO:0000256" key="3">
    <source>
        <dbReference type="ARBA" id="ARBA00022448"/>
    </source>
</evidence>
<dbReference type="PATRIC" id="fig|1579979.3.peg.132"/>
<dbReference type="GO" id="GO:0005886">
    <property type="term" value="C:plasma membrane"/>
    <property type="evidence" value="ECO:0007669"/>
    <property type="project" value="UniProtKB-SubCell"/>
</dbReference>
<keyword evidence="5" id="KW-0547">Nucleotide-binding</keyword>
<dbReference type="GO" id="GO:0005524">
    <property type="term" value="F:ATP binding"/>
    <property type="evidence" value="ECO:0007669"/>
    <property type="project" value="UniProtKB-KW"/>
</dbReference>
<dbReference type="GO" id="GO:0015833">
    <property type="term" value="P:peptide transport"/>
    <property type="evidence" value="ECO:0007669"/>
    <property type="project" value="InterPro"/>
</dbReference>
<dbReference type="RefSeq" id="WP_049724230.1">
    <property type="nucleotide sequence ID" value="NZ_CP012154.1"/>
</dbReference>
<dbReference type="FunFam" id="3.40.50.300:FF:000016">
    <property type="entry name" value="Oligopeptide ABC transporter ATP-binding component"/>
    <property type="match status" value="1"/>
</dbReference>
<dbReference type="Pfam" id="PF08352">
    <property type="entry name" value="oligo_HPY"/>
    <property type="match status" value="1"/>
</dbReference>
<evidence type="ECO:0000256" key="1">
    <source>
        <dbReference type="ARBA" id="ARBA00004417"/>
    </source>
</evidence>
<evidence type="ECO:0000256" key="6">
    <source>
        <dbReference type="ARBA" id="ARBA00022840"/>
    </source>
</evidence>
<organism evidence="8 9">
    <name type="scientific">Wenzhouxiangella marina</name>
    <dbReference type="NCBI Taxonomy" id="1579979"/>
    <lineage>
        <taxon>Bacteria</taxon>
        <taxon>Pseudomonadati</taxon>
        <taxon>Pseudomonadota</taxon>
        <taxon>Gammaproteobacteria</taxon>
        <taxon>Chromatiales</taxon>
        <taxon>Wenzhouxiangellaceae</taxon>
        <taxon>Wenzhouxiangella</taxon>
    </lineage>
</organism>
<dbReference type="InterPro" id="IPR017871">
    <property type="entry name" value="ABC_transporter-like_CS"/>
</dbReference>